<dbReference type="HOGENOM" id="CLU_044501_0_0_1"/>
<dbReference type="KEGG" id="scm:SCHCO_02622463"/>
<organism evidence="3">
    <name type="scientific">Schizophyllum commune (strain H4-8 / FGSC 9210)</name>
    <name type="common">Split gill fungus</name>
    <dbReference type="NCBI Taxonomy" id="578458"/>
    <lineage>
        <taxon>Eukaryota</taxon>
        <taxon>Fungi</taxon>
        <taxon>Dikarya</taxon>
        <taxon>Basidiomycota</taxon>
        <taxon>Agaricomycotina</taxon>
        <taxon>Agaricomycetes</taxon>
        <taxon>Agaricomycetidae</taxon>
        <taxon>Agaricales</taxon>
        <taxon>Schizophyllaceae</taxon>
        <taxon>Schizophyllum</taxon>
    </lineage>
</organism>
<dbReference type="AlphaFoldDB" id="D8PQM6"/>
<dbReference type="Proteomes" id="UP000007431">
    <property type="component" value="Unassembled WGS sequence"/>
</dbReference>
<feature type="region of interest" description="Disordered" evidence="1">
    <location>
        <begin position="283"/>
        <end position="357"/>
    </location>
</feature>
<dbReference type="OrthoDB" id="3253137at2759"/>
<feature type="region of interest" description="Disordered" evidence="1">
    <location>
        <begin position="161"/>
        <end position="267"/>
    </location>
</feature>
<dbReference type="InParanoid" id="D8PQM6"/>
<reference evidence="2 3" key="1">
    <citation type="journal article" date="2010" name="Nat. Biotechnol.">
        <title>Genome sequence of the model mushroom Schizophyllum commune.</title>
        <authorList>
            <person name="Ohm R.A."/>
            <person name="de Jong J.F."/>
            <person name="Lugones L.G."/>
            <person name="Aerts A."/>
            <person name="Kothe E."/>
            <person name="Stajich J.E."/>
            <person name="de Vries R.P."/>
            <person name="Record E."/>
            <person name="Levasseur A."/>
            <person name="Baker S.E."/>
            <person name="Bartholomew K.A."/>
            <person name="Coutinho P.M."/>
            <person name="Erdmann S."/>
            <person name="Fowler T.J."/>
            <person name="Gathman A.C."/>
            <person name="Lombard V."/>
            <person name="Henrissat B."/>
            <person name="Knabe N."/>
            <person name="Kuees U."/>
            <person name="Lilly W.W."/>
            <person name="Lindquist E."/>
            <person name="Lucas S."/>
            <person name="Magnuson J.K."/>
            <person name="Piumi F."/>
            <person name="Raudaskoski M."/>
            <person name="Salamov A."/>
            <person name="Schmutz J."/>
            <person name="Schwarze F.W.M.R."/>
            <person name="vanKuyk P.A."/>
            <person name="Horton J.S."/>
            <person name="Grigoriev I.V."/>
            <person name="Woesten H.A.B."/>
        </authorList>
    </citation>
    <scope>NUCLEOTIDE SEQUENCE [LARGE SCALE GENOMIC DNA]</scope>
    <source>
        <strain evidence="3">H4-8 / FGSC 9210</strain>
    </source>
</reference>
<evidence type="ECO:0000256" key="1">
    <source>
        <dbReference type="SAM" id="MobiDB-lite"/>
    </source>
</evidence>
<feature type="compositionally biased region" description="Low complexity" evidence="1">
    <location>
        <begin position="191"/>
        <end position="204"/>
    </location>
</feature>
<proteinExistence type="predicted"/>
<accession>D8PQM6</accession>
<feature type="compositionally biased region" description="Low complexity" evidence="1">
    <location>
        <begin position="409"/>
        <end position="421"/>
    </location>
</feature>
<dbReference type="GeneID" id="9586082"/>
<feature type="non-terminal residue" evidence="2">
    <location>
        <position position="440"/>
    </location>
</feature>
<name>D8PQM6_SCHCM</name>
<dbReference type="VEuPathDB" id="FungiDB:SCHCODRAFT_02622463"/>
<evidence type="ECO:0000313" key="3">
    <source>
        <dbReference type="Proteomes" id="UP000007431"/>
    </source>
</evidence>
<evidence type="ECO:0000313" key="2">
    <source>
        <dbReference type="EMBL" id="EFJ01726.1"/>
    </source>
</evidence>
<dbReference type="EMBL" id="GL377302">
    <property type="protein sequence ID" value="EFJ01726.1"/>
    <property type="molecule type" value="Genomic_DNA"/>
</dbReference>
<dbReference type="STRING" id="578458.D8PQM6"/>
<dbReference type="eggNOG" id="ENOG502REB1">
    <property type="taxonomic scope" value="Eukaryota"/>
</dbReference>
<keyword evidence="3" id="KW-1185">Reference proteome</keyword>
<gene>
    <name evidence="2" type="ORF">SCHCODRAFT_102746</name>
</gene>
<dbReference type="RefSeq" id="XP_003036628.1">
    <property type="nucleotide sequence ID" value="XM_003036582.1"/>
</dbReference>
<dbReference type="OMA" id="TERTSPW"/>
<feature type="region of interest" description="Disordered" evidence="1">
    <location>
        <begin position="409"/>
        <end position="440"/>
    </location>
</feature>
<protein>
    <submittedName>
        <fullName evidence="2">Uncharacterized protein</fullName>
    </submittedName>
</protein>
<sequence length="440" mass="48563">MGKWTPEYYDDVLHAKMRSMITAAIMRAKQDKSEPSISYERFVEQLDSGDSFTASIMDVLVKEVADRSSRPNQRDRRLIASNTAQTLTKLASPLRVYRPRTTASRRSSNLASYLTRAAQDEYDEPDVDEFESTVDSVAAQESARFSSGALYDNAAPWTRRWHSPDEETPIVPNALDDVSEVPRTRLPGSWRPARSSLTSSLSRHPSLHRAPRVRTADFSDFTSRRRNSLRETLGVPREGSAEPGNAEGSSGTSTLPPLPPFPPRENATADRHLTRRFFPFSRSLPLDSSASEPSPPWSNEVPEPVIPLPPPRRWRPAYPLSASPSPPRSPPRQRRRPERDGEALGPYVPPLRRGGLGAPEVLDISVDADMPWAPGTFGRMISQNSPEPPTMAPVSMDPEFFNEVLAGPSAMADGADGSSAMRDGPAAYPTPPVMPENEID</sequence>